<dbReference type="STRING" id="70415.A0A5S6Q7Q8"/>
<evidence type="ECO:0000313" key="5">
    <source>
        <dbReference type="WBParaSite" id="TMUE_1000003155.2"/>
    </source>
</evidence>
<reference evidence="4" key="2">
    <citation type="submission" date="2019-12" db="UniProtKB">
        <authorList>
            <consortium name="WormBaseParasite"/>
        </authorList>
    </citation>
    <scope>IDENTIFICATION</scope>
</reference>
<feature type="region of interest" description="Disordered" evidence="2">
    <location>
        <begin position="1"/>
        <end position="33"/>
    </location>
</feature>
<organism evidence="3 4">
    <name type="scientific">Trichuris muris</name>
    <name type="common">Mouse whipworm</name>
    <dbReference type="NCBI Taxonomy" id="70415"/>
    <lineage>
        <taxon>Eukaryota</taxon>
        <taxon>Metazoa</taxon>
        <taxon>Ecdysozoa</taxon>
        <taxon>Nematoda</taxon>
        <taxon>Enoplea</taxon>
        <taxon>Dorylaimia</taxon>
        <taxon>Trichinellida</taxon>
        <taxon>Trichuridae</taxon>
        <taxon>Trichuris</taxon>
    </lineage>
</organism>
<protein>
    <submittedName>
        <fullName evidence="4 5">Uncharacterized protein</fullName>
    </submittedName>
</protein>
<evidence type="ECO:0000256" key="1">
    <source>
        <dbReference type="SAM" id="Coils"/>
    </source>
</evidence>
<name>A0A5S6Q7Q8_TRIMR</name>
<feature type="compositionally biased region" description="Basic and acidic residues" evidence="2">
    <location>
        <begin position="7"/>
        <end position="24"/>
    </location>
</feature>
<feature type="coiled-coil region" evidence="1">
    <location>
        <begin position="475"/>
        <end position="991"/>
    </location>
</feature>
<feature type="coiled-coil region" evidence="1">
    <location>
        <begin position="374"/>
        <end position="401"/>
    </location>
</feature>
<evidence type="ECO:0000256" key="2">
    <source>
        <dbReference type="SAM" id="MobiDB-lite"/>
    </source>
</evidence>
<feature type="coiled-coil region" evidence="1">
    <location>
        <begin position="1034"/>
        <end position="1117"/>
    </location>
</feature>
<evidence type="ECO:0000313" key="4">
    <source>
        <dbReference type="WBParaSite" id="TMUE_1000003155.1"/>
    </source>
</evidence>
<reference evidence="3" key="1">
    <citation type="submission" date="2014-03" db="EMBL/GenBank/DDBJ databases">
        <title>The whipworm genome and dual-species transcriptomics of an intimate host-pathogen interaction.</title>
        <authorList>
            <person name="Foth B.J."/>
            <person name="Tsai I.J."/>
            <person name="Reid A.J."/>
            <person name="Bancroft A.J."/>
            <person name="Nichol S."/>
            <person name="Tracey A."/>
            <person name="Holroyd N."/>
            <person name="Cotton J.A."/>
            <person name="Stanley E.J."/>
            <person name="Zarowiecki M."/>
            <person name="Liu J.Z."/>
            <person name="Huckvale T."/>
            <person name="Cooper P.J."/>
            <person name="Grencis R.K."/>
            <person name="Berriman M."/>
        </authorList>
    </citation>
    <scope>NUCLEOTIDE SEQUENCE [LARGE SCALE GENOMIC DNA]</scope>
    <source>
        <strain evidence="3">Edinburgh</strain>
    </source>
</reference>
<dbReference type="AlphaFoldDB" id="A0A5S6Q7Q8"/>
<accession>A0A5S6Q7Q8</accession>
<dbReference type="WBParaSite" id="TMUE_1000003155.1">
    <property type="protein sequence ID" value="TMUE_1000003155.1"/>
    <property type="gene ID" value="WBGene00302464"/>
</dbReference>
<dbReference type="WBParaSite" id="TMUE_1000003155.2">
    <property type="protein sequence ID" value="TMUE_1000003155.2"/>
    <property type="gene ID" value="WBGene00302464"/>
</dbReference>
<feature type="coiled-coil region" evidence="1">
    <location>
        <begin position="143"/>
        <end position="170"/>
    </location>
</feature>
<sequence length="1206" mass="137942">MAEEDDRNTAESKKSESELARADPDNFFSNDDTQIQTDFPVQKPLLDSSISDAVNTSRNASSFEELKRRVEEQRTTFIRCQENVRQCRENIIALNGTSAKSIMEISMVPRPNITSTPIKQQTDLSQSQRQSLSVELLRMHRWRKEMIKEMEEREKQYSELEKSFQEMLAANKAGFVNLRHAFQGVQLDFSAFRSETLRNLRFAGDSIQQAIRRNVLMWDKFNMKTVTRTVHKLRRLRSTAIIEAQDSSRSELSLGDSSRNTEADNSRTVALNSIADTEPAIAQHTQDKVEALENGMRQCYIELNAILANLMDVPMELENSVCVSTSGCLALLQSVGKAVTQLKLAQKNVEQSLSETLLSLSEATSSHRQCAARYSLLEEEKKLLKGQLKKANEENAVVYEELDLLILRLTEATKAIETSYCTGAVAKDNRLLLEETASKDQETAQFNRKVKQDFDVLIEEKYRLASENETLATSVATLRADLARSKLQLETLEQTMNDDKCELSALKRERQKLVEKIAEAEVRFETALLVGKGNVDSNASRTILDHLEWENKSLLSEKHQLVRKIAQMERNLKAVESQNARLEERIINYQKASEKFQTELMQSESKMMEVTRKLQSCAIANNELNASIGILSEERNELENKLLQANSLISDWERKHNAVVAECNQLLSTVNLMREEVKTLEMQEAELHLLSSRLKSQIDELELGKAQCKVENGRLNSELVQLDRQLNDLQIQMEDLSKRYADSKEENVGLCDKVSVLNTLITEQNEALKLLEENNGLLMSENEGYAKSVERKDVCIKDLQQQLTSLTNTYAVQLSEADKLKEGLEQLAEEKSNLVAACMQKTVSLNESEQAVNLLNTEKNQLKQKLAESDSKLESVCDRNERLVDEMEAKEAKISSLSSKLERCRLDKGNLEKDWQECLTMSKTSETKVLTLQNKIDLLTAEKHNLAEEGQELRLQLHLCKQQCESEREARRDIENRCANMEITLDEAMVQMKDMQRIAATTRDSELEMKQRLDSMKTKKEQWVATCAEMKQNFSALAQEKAYLESTLRKEENERVFILSELEETIMREQELLQAVETMNRDRVALDQAVSNSESEKQMLVKEIQDLKNQIVIREQNMADKLSDISVRHQKDMQFLQEKRSDDKRLVTELRARISQLECELDNEKKKQELWIMHSAESLLDLQISWSNAHISGTLPADNQMSPDSN</sequence>
<proteinExistence type="predicted"/>
<keyword evidence="1" id="KW-0175">Coiled coil</keyword>
<keyword evidence="3" id="KW-1185">Reference proteome</keyword>
<dbReference type="Proteomes" id="UP000046395">
    <property type="component" value="Unassembled WGS sequence"/>
</dbReference>
<evidence type="ECO:0000313" key="3">
    <source>
        <dbReference type="Proteomes" id="UP000046395"/>
    </source>
</evidence>